<evidence type="ECO:0000256" key="7">
    <source>
        <dbReference type="SAM" id="Phobius"/>
    </source>
</evidence>
<evidence type="ECO:0000256" key="1">
    <source>
        <dbReference type="ARBA" id="ARBA00004651"/>
    </source>
</evidence>
<evidence type="ECO:0000256" key="3">
    <source>
        <dbReference type="ARBA" id="ARBA00022475"/>
    </source>
</evidence>
<evidence type="ECO:0000313" key="8">
    <source>
        <dbReference type="EMBL" id="EHP47655.1"/>
    </source>
</evidence>
<name>H1DGX2_9BACT</name>
<gene>
    <name evidence="8" type="ORF">HMPREF9449_01508</name>
</gene>
<keyword evidence="6 7" id="KW-0472">Membrane</keyword>
<comment type="subcellular location">
    <subcellularLocation>
        <location evidence="1">Cell membrane</location>
        <topology evidence="1">Multi-pass membrane protein</topology>
    </subcellularLocation>
</comment>
<feature type="transmembrane region" description="Helical" evidence="7">
    <location>
        <begin position="111"/>
        <end position="130"/>
    </location>
</feature>
<comment type="similarity">
    <text evidence="2">Belongs to the DoxX family.</text>
</comment>
<dbReference type="GeneID" id="98069082"/>
<keyword evidence="4 7" id="KW-0812">Transmembrane</keyword>
<dbReference type="PATRIC" id="fig|742817.3.peg.1603"/>
<dbReference type="InterPro" id="IPR051907">
    <property type="entry name" value="DoxX-like_oxidoreductase"/>
</dbReference>
<dbReference type="eggNOG" id="COG2259">
    <property type="taxonomic scope" value="Bacteria"/>
</dbReference>
<dbReference type="STRING" id="742817.HMPREF9449_01508"/>
<feature type="transmembrane region" description="Helical" evidence="7">
    <location>
        <begin position="20"/>
        <end position="41"/>
    </location>
</feature>
<dbReference type="InterPro" id="IPR032808">
    <property type="entry name" value="DoxX"/>
</dbReference>
<dbReference type="Proteomes" id="UP000004892">
    <property type="component" value="Unassembled WGS sequence"/>
</dbReference>
<dbReference type="EMBL" id="ADMC01000022">
    <property type="protein sequence ID" value="EHP47655.1"/>
    <property type="molecule type" value="Genomic_DNA"/>
</dbReference>
<proteinExistence type="inferred from homology"/>
<dbReference type="RefSeq" id="WP_009136656.1">
    <property type="nucleotide sequence ID" value="NZ_JH594596.1"/>
</dbReference>
<keyword evidence="9" id="KW-1185">Reference proteome</keyword>
<evidence type="ECO:0000256" key="6">
    <source>
        <dbReference type="ARBA" id="ARBA00023136"/>
    </source>
</evidence>
<dbReference type="AlphaFoldDB" id="H1DGX2"/>
<keyword evidence="5 7" id="KW-1133">Transmembrane helix</keyword>
<evidence type="ECO:0000313" key="9">
    <source>
        <dbReference type="Proteomes" id="UP000004892"/>
    </source>
</evidence>
<evidence type="ECO:0008006" key="10">
    <source>
        <dbReference type="Google" id="ProtNLM"/>
    </source>
</evidence>
<protein>
    <recommendedName>
        <fullName evidence="10">DoxX family protein</fullName>
    </recommendedName>
</protein>
<keyword evidence="3" id="KW-1003">Cell membrane</keyword>
<dbReference type="GO" id="GO:0005886">
    <property type="term" value="C:plasma membrane"/>
    <property type="evidence" value="ECO:0007669"/>
    <property type="project" value="UniProtKB-SubCell"/>
</dbReference>
<comment type="caution">
    <text evidence="8">The sequence shown here is derived from an EMBL/GenBank/DDBJ whole genome shotgun (WGS) entry which is preliminary data.</text>
</comment>
<dbReference type="Pfam" id="PF07681">
    <property type="entry name" value="DoxX"/>
    <property type="match status" value="1"/>
</dbReference>
<evidence type="ECO:0000256" key="2">
    <source>
        <dbReference type="ARBA" id="ARBA00006679"/>
    </source>
</evidence>
<evidence type="ECO:0000256" key="4">
    <source>
        <dbReference type="ARBA" id="ARBA00022692"/>
    </source>
</evidence>
<organism evidence="8 9">
    <name type="scientific">Odoribacter laneus YIT 12061</name>
    <dbReference type="NCBI Taxonomy" id="742817"/>
    <lineage>
        <taxon>Bacteria</taxon>
        <taxon>Pseudomonadati</taxon>
        <taxon>Bacteroidota</taxon>
        <taxon>Bacteroidia</taxon>
        <taxon>Bacteroidales</taxon>
        <taxon>Odoribacteraceae</taxon>
        <taxon>Odoribacter</taxon>
    </lineage>
</organism>
<dbReference type="PANTHER" id="PTHR33452:SF1">
    <property type="entry name" value="INNER MEMBRANE PROTEIN YPHA-RELATED"/>
    <property type="match status" value="1"/>
</dbReference>
<feature type="transmembrane region" description="Helical" evidence="7">
    <location>
        <begin position="53"/>
        <end position="75"/>
    </location>
</feature>
<dbReference type="PANTHER" id="PTHR33452">
    <property type="entry name" value="OXIDOREDUCTASE CATD-RELATED"/>
    <property type="match status" value="1"/>
</dbReference>
<evidence type="ECO:0000256" key="5">
    <source>
        <dbReference type="ARBA" id="ARBA00022989"/>
    </source>
</evidence>
<reference evidence="8 9" key="1">
    <citation type="submission" date="2012-01" db="EMBL/GenBank/DDBJ databases">
        <title>The Genome Sequence of Odoribacter laneus YIT 12061.</title>
        <authorList>
            <consortium name="The Broad Institute Genome Sequencing Platform"/>
            <person name="Earl A."/>
            <person name="Ward D."/>
            <person name="Feldgarden M."/>
            <person name="Gevers D."/>
            <person name="Morotomi M."/>
            <person name="Young S.K."/>
            <person name="Zeng Q."/>
            <person name="Gargeya S."/>
            <person name="Fitzgerald M."/>
            <person name="Haas B."/>
            <person name="Abouelleil A."/>
            <person name="Alvarado L."/>
            <person name="Arachchi H.M."/>
            <person name="Berlin A."/>
            <person name="Chapman S.B."/>
            <person name="Gearin G."/>
            <person name="Goldberg J."/>
            <person name="Griggs A."/>
            <person name="Gujja S."/>
            <person name="Hansen M."/>
            <person name="Heiman D."/>
            <person name="Howarth C."/>
            <person name="Larimer J."/>
            <person name="Lui A."/>
            <person name="MacDonald P.J.P."/>
            <person name="McCowen C."/>
            <person name="Montmayeur A."/>
            <person name="Murphy C."/>
            <person name="Neiman D."/>
            <person name="Pearson M."/>
            <person name="Priest M."/>
            <person name="Roberts A."/>
            <person name="Saif S."/>
            <person name="Shea T."/>
            <person name="Sisk P."/>
            <person name="Stolte C."/>
            <person name="Sykes S."/>
            <person name="Wortman J."/>
            <person name="Nusbaum C."/>
            <person name="Birren B."/>
        </authorList>
    </citation>
    <scope>NUCLEOTIDE SEQUENCE [LARGE SCALE GENOMIC DNA]</scope>
    <source>
        <strain evidence="8 9">YIT 12061</strain>
    </source>
</reference>
<sequence length="143" mass="16309">MKDFLFLGKPLQKGRSLPLLFVRVFIACMMLLHGGAKWMAFGELADNFPDPLGVSPVVSLVFSLLAEVGCSVLLLFGLFTRLSALPLIFNMIIAIWVIHGDDPFQMKELGILYLAFYILFFWIGGGRYSLDYVFFWKRKYRNG</sequence>
<accession>H1DGX2</accession>
<feature type="transmembrane region" description="Helical" evidence="7">
    <location>
        <begin position="82"/>
        <end position="99"/>
    </location>
</feature>
<dbReference type="HOGENOM" id="CLU_058421_6_5_10"/>